<sequence length="396" mass="45998">MNRNAISASTVVALILVTALTGHGQESTSERVARIEAMSAADKSELRLKLERFEKLSTDERNRRIALNEALDEHAEGDQLREVMHRYYDWLKTVSSVERMKLQELPPEKRITEIKRIIAAQERKQFEEFTKYAFRDIQPKREDFQAIKVWFDEWRDAHKAEILANEQELYDKIPWLKDRLEDASDDRKLFVIWVWLMRDPEMKSIMPSDQDFQQLSTQLDKETQQRLQSEPPDRQRGLLSALMQAAVFAHFQNRVDDDQLQKFYRRLPEKRQAELAALPPERFDAELRHEYMRENGGRFFGGRPPGPPWDRDRDRDDRDGRRGDGRDRGPNDRGPEGRGPDGRGPDRGPGPPGMRGDRERGPRPPGFEGPRPMRDGGFGPPAKKQDAPAPKPQEEV</sequence>
<gene>
    <name evidence="2" type="ORF">HOV93_19690</name>
</gene>
<protein>
    <recommendedName>
        <fullName evidence="4">DUF3106 domain-containing protein</fullName>
    </recommendedName>
</protein>
<evidence type="ECO:0000313" key="2">
    <source>
        <dbReference type="EMBL" id="MBA2114802.1"/>
    </source>
</evidence>
<evidence type="ECO:0008006" key="4">
    <source>
        <dbReference type="Google" id="ProtNLM"/>
    </source>
</evidence>
<reference evidence="2 3" key="1">
    <citation type="submission" date="2020-05" db="EMBL/GenBank/DDBJ databases">
        <title>Bremerella alba sp. nov., a novel planctomycete isolated from the surface of the macroalga Fucus spiralis.</title>
        <authorList>
            <person name="Godinho O."/>
            <person name="Botelho R."/>
            <person name="Albuquerque L."/>
            <person name="Wiegand S."/>
            <person name="Da Costa M.S."/>
            <person name="Lobo-Da-Cunha A."/>
            <person name="Jogler C."/>
            <person name="Lage O.M."/>
        </authorList>
    </citation>
    <scope>NUCLEOTIDE SEQUENCE [LARGE SCALE GENOMIC DNA]</scope>
    <source>
        <strain evidence="2 3">FF15</strain>
    </source>
</reference>
<dbReference type="RefSeq" id="WP_207396252.1">
    <property type="nucleotide sequence ID" value="NZ_JABRWO010000004.1"/>
</dbReference>
<feature type="compositionally biased region" description="Basic and acidic residues" evidence="1">
    <location>
        <begin position="309"/>
        <end position="346"/>
    </location>
</feature>
<dbReference type="Proteomes" id="UP000551616">
    <property type="component" value="Unassembled WGS sequence"/>
</dbReference>
<organism evidence="2 3">
    <name type="scientific">Bremerella alba</name>
    <dbReference type="NCBI Taxonomy" id="980252"/>
    <lineage>
        <taxon>Bacteria</taxon>
        <taxon>Pseudomonadati</taxon>
        <taxon>Planctomycetota</taxon>
        <taxon>Planctomycetia</taxon>
        <taxon>Pirellulales</taxon>
        <taxon>Pirellulaceae</taxon>
        <taxon>Bremerella</taxon>
    </lineage>
</organism>
<dbReference type="AlphaFoldDB" id="A0A7V9A6Y8"/>
<feature type="region of interest" description="Disordered" evidence="1">
    <location>
        <begin position="295"/>
        <end position="396"/>
    </location>
</feature>
<comment type="caution">
    <text evidence="2">The sequence shown here is derived from an EMBL/GenBank/DDBJ whole genome shotgun (WGS) entry which is preliminary data.</text>
</comment>
<keyword evidence="3" id="KW-1185">Reference proteome</keyword>
<accession>A0A7V9A6Y8</accession>
<proteinExistence type="predicted"/>
<name>A0A7V9A6Y8_9BACT</name>
<evidence type="ECO:0000256" key="1">
    <source>
        <dbReference type="SAM" id="MobiDB-lite"/>
    </source>
</evidence>
<feature type="region of interest" description="Disordered" evidence="1">
    <location>
        <begin position="210"/>
        <end position="233"/>
    </location>
</feature>
<dbReference type="EMBL" id="JABRWO010000004">
    <property type="protein sequence ID" value="MBA2114802.1"/>
    <property type="molecule type" value="Genomic_DNA"/>
</dbReference>
<evidence type="ECO:0000313" key="3">
    <source>
        <dbReference type="Proteomes" id="UP000551616"/>
    </source>
</evidence>